<sequence length="122" mass="13682">MNQADLNSWKILDVGPVTMATLDELEPDSEYVIKIKSRGADRRHGRMSQPIIVGTHIPDDTHLQGIGFPGGFKVVSEKRAVTHLSCHWIPALDTARQGEASLKLNWERSLESDVYQFQASRL</sequence>
<comment type="caution">
    <text evidence="1">The sequence shown here is derived from an EMBL/GenBank/DDBJ whole genome shotgun (WGS) entry which is preliminary data.</text>
</comment>
<organism evidence="1 2">
    <name type="scientific">Paragonimus westermani</name>
    <dbReference type="NCBI Taxonomy" id="34504"/>
    <lineage>
        <taxon>Eukaryota</taxon>
        <taxon>Metazoa</taxon>
        <taxon>Spiralia</taxon>
        <taxon>Lophotrochozoa</taxon>
        <taxon>Platyhelminthes</taxon>
        <taxon>Trematoda</taxon>
        <taxon>Digenea</taxon>
        <taxon>Plagiorchiida</taxon>
        <taxon>Troglotremata</taxon>
        <taxon>Troglotrematidae</taxon>
        <taxon>Paragonimus</taxon>
    </lineage>
</organism>
<dbReference type="AlphaFoldDB" id="A0A5J4P0D8"/>
<protein>
    <submittedName>
        <fullName evidence="1">Uncharacterized protein</fullName>
    </submittedName>
</protein>
<dbReference type="Proteomes" id="UP000324629">
    <property type="component" value="Unassembled WGS sequence"/>
</dbReference>
<gene>
    <name evidence="1" type="ORF">DEA37_0000216</name>
</gene>
<dbReference type="InterPro" id="IPR013783">
    <property type="entry name" value="Ig-like_fold"/>
</dbReference>
<proteinExistence type="predicted"/>
<dbReference type="EMBL" id="QNGE01000227">
    <property type="protein sequence ID" value="KAA3681324.1"/>
    <property type="molecule type" value="Genomic_DNA"/>
</dbReference>
<evidence type="ECO:0000313" key="1">
    <source>
        <dbReference type="EMBL" id="KAA3681324.1"/>
    </source>
</evidence>
<name>A0A5J4P0D8_9TREM</name>
<dbReference type="Gene3D" id="2.60.40.10">
    <property type="entry name" value="Immunoglobulins"/>
    <property type="match status" value="1"/>
</dbReference>
<keyword evidence="2" id="KW-1185">Reference proteome</keyword>
<accession>A0A5J4P0D8</accession>
<reference evidence="1 2" key="1">
    <citation type="journal article" date="2019" name="Gigascience">
        <title>Whole-genome sequence of the oriental lung fluke Paragonimus westermani.</title>
        <authorList>
            <person name="Oey H."/>
            <person name="Zakrzewski M."/>
            <person name="Narain K."/>
            <person name="Devi K.R."/>
            <person name="Agatsuma T."/>
            <person name="Nawaratna S."/>
            <person name="Gobert G.N."/>
            <person name="Jones M.K."/>
            <person name="Ragan M.A."/>
            <person name="McManus D.P."/>
            <person name="Krause L."/>
        </authorList>
    </citation>
    <scope>NUCLEOTIDE SEQUENCE [LARGE SCALE GENOMIC DNA]</scope>
    <source>
        <strain evidence="1 2">IND2009</strain>
    </source>
</reference>
<evidence type="ECO:0000313" key="2">
    <source>
        <dbReference type="Proteomes" id="UP000324629"/>
    </source>
</evidence>